<dbReference type="PANTHER" id="PTHR43162:SF1">
    <property type="entry name" value="PRESTALK A DIFFERENTIATION PROTEIN A"/>
    <property type="match status" value="1"/>
</dbReference>
<dbReference type="InterPro" id="IPR051604">
    <property type="entry name" value="Ergot_Alk_Oxidoreductase"/>
</dbReference>
<proteinExistence type="predicted"/>
<accession>A0ABP8Q2C5</accession>
<sequence length="298" mass="31625">MKIIVTGSLGNISKPLATELVQQGHAVTVISSQPDRQPAIEALGATAAIGSLDDADFLAATFAGADAVYTMVPPSYGELDSRAYFQRIGRNYAQAIQQAGVGRVVQLSSWGAHRDHGTGGILGSHDVEEILAAVPGLALTHLRPTSFLTNYYGFVGMIKGAGFLGANCAGNYRVALVHPRDIAAAATEELTKPATAGRIIRYVASDERTQDEVAHALGAAIGRPDLRWVAFSDEQMRENLLKNGLPPSTAADVVDIYASMNSGALAEDYEQHKPALGKVKLEDFAKEFAAAFQSDSQR</sequence>
<dbReference type="Proteomes" id="UP001501243">
    <property type="component" value="Unassembled WGS sequence"/>
</dbReference>
<feature type="domain" description="NAD(P)-binding" evidence="1">
    <location>
        <begin position="7"/>
        <end position="144"/>
    </location>
</feature>
<comment type="caution">
    <text evidence="2">The sequence shown here is derived from an EMBL/GenBank/DDBJ whole genome shotgun (WGS) entry which is preliminary data.</text>
</comment>
<keyword evidence="3" id="KW-1185">Reference proteome</keyword>
<dbReference type="InterPro" id="IPR036291">
    <property type="entry name" value="NAD(P)-bd_dom_sf"/>
</dbReference>
<dbReference type="Pfam" id="PF13460">
    <property type="entry name" value="NAD_binding_10"/>
    <property type="match status" value="1"/>
</dbReference>
<dbReference type="Gene3D" id="3.90.25.10">
    <property type="entry name" value="UDP-galactose 4-epimerase, domain 1"/>
    <property type="match status" value="1"/>
</dbReference>
<organism evidence="2 3">
    <name type="scientific">Hymenobacter ginsengisoli</name>
    <dbReference type="NCBI Taxonomy" id="1051626"/>
    <lineage>
        <taxon>Bacteria</taxon>
        <taxon>Pseudomonadati</taxon>
        <taxon>Bacteroidota</taxon>
        <taxon>Cytophagia</taxon>
        <taxon>Cytophagales</taxon>
        <taxon>Hymenobacteraceae</taxon>
        <taxon>Hymenobacter</taxon>
    </lineage>
</organism>
<reference evidence="3" key="1">
    <citation type="journal article" date="2019" name="Int. J. Syst. Evol. Microbiol.">
        <title>The Global Catalogue of Microorganisms (GCM) 10K type strain sequencing project: providing services to taxonomists for standard genome sequencing and annotation.</title>
        <authorList>
            <consortium name="The Broad Institute Genomics Platform"/>
            <consortium name="The Broad Institute Genome Sequencing Center for Infectious Disease"/>
            <person name="Wu L."/>
            <person name="Ma J."/>
        </authorList>
    </citation>
    <scope>NUCLEOTIDE SEQUENCE [LARGE SCALE GENOMIC DNA]</scope>
    <source>
        <strain evidence="3">JCM 17841</strain>
    </source>
</reference>
<evidence type="ECO:0000259" key="1">
    <source>
        <dbReference type="Pfam" id="PF13460"/>
    </source>
</evidence>
<evidence type="ECO:0000313" key="3">
    <source>
        <dbReference type="Proteomes" id="UP001501243"/>
    </source>
</evidence>
<name>A0ABP8Q2C5_9BACT</name>
<dbReference type="InterPro" id="IPR016040">
    <property type="entry name" value="NAD(P)-bd_dom"/>
</dbReference>
<protein>
    <submittedName>
        <fullName evidence="2">NmrA family NAD(P)-binding protein</fullName>
    </submittedName>
</protein>
<dbReference type="PANTHER" id="PTHR43162">
    <property type="match status" value="1"/>
</dbReference>
<dbReference type="EMBL" id="BAABGQ010000005">
    <property type="protein sequence ID" value="GAA4496487.1"/>
    <property type="molecule type" value="Genomic_DNA"/>
</dbReference>
<dbReference type="SUPFAM" id="SSF51735">
    <property type="entry name" value="NAD(P)-binding Rossmann-fold domains"/>
    <property type="match status" value="1"/>
</dbReference>
<evidence type="ECO:0000313" key="2">
    <source>
        <dbReference type="EMBL" id="GAA4496487.1"/>
    </source>
</evidence>
<dbReference type="Gene3D" id="3.40.50.720">
    <property type="entry name" value="NAD(P)-binding Rossmann-like Domain"/>
    <property type="match status" value="1"/>
</dbReference>
<dbReference type="RefSeq" id="WP_208132281.1">
    <property type="nucleotide sequence ID" value="NZ_BAABGQ010000005.1"/>
</dbReference>
<gene>
    <name evidence="2" type="ORF">GCM10023172_09870</name>
</gene>